<feature type="binding site" evidence="7">
    <location>
        <begin position="51"/>
        <end position="52"/>
    </location>
    <ligand>
        <name>substrate</name>
    </ligand>
</feature>
<feature type="binding site" evidence="7">
    <location>
        <begin position="193"/>
        <end position="194"/>
    </location>
    <ligand>
        <name>substrate</name>
    </ligand>
</feature>
<organism evidence="8 9">
    <name type="scientific">Thalassotalea insulae</name>
    <dbReference type="NCBI Taxonomy" id="2056778"/>
    <lineage>
        <taxon>Bacteria</taxon>
        <taxon>Pseudomonadati</taxon>
        <taxon>Pseudomonadota</taxon>
        <taxon>Gammaproteobacteria</taxon>
        <taxon>Alteromonadales</taxon>
        <taxon>Colwelliaceae</taxon>
        <taxon>Thalassotalea</taxon>
    </lineage>
</organism>
<dbReference type="EC" id="5.1.1.3" evidence="2 7"/>
<sequence length="273" mass="29993">MTDNSQQPINLTSAIGIFDSGVGGLSIAKCIAEQLPNENLIYLADSAYAPYGDISVAEIKTRVTLVARWLMQQQCKALVVACNTATVNVIEQLRNEISLPIIGVEPAIKPAAKQSKSKKVAILATQATATNKRFLDLVEKYKNGSEVFIQPCPGLVELIEQGLANSTQCKELLATYLNPLMQQQVDTLVLGCTHYPFVSNTIKQLVGSDIKLIETAAPVTQQLHRQLALHQLLTTNTTPGQHHFYSSLATPQQQVIFNKLWQNDLPLRPFESI</sequence>
<evidence type="ECO:0000256" key="7">
    <source>
        <dbReference type="HAMAP-Rule" id="MF_00258"/>
    </source>
</evidence>
<dbReference type="Gene3D" id="3.40.50.1860">
    <property type="match status" value="2"/>
</dbReference>
<dbReference type="PROSITE" id="PS00923">
    <property type="entry name" value="ASP_GLU_RACEMASE_1"/>
    <property type="match status" value="1"/>
</dbReference>
<evidence type="ECO:0000256" key="3">
    <source>
        <dbReference type="ARBA" id="ARBA00022960"/>
    </source>
</evidence>
<name>A0ABQ6GRH4_9GAMM</name>
<comment type="catalytic activity">
    <reaction evidence="1 7">
        <text>L-glutamate = D-glutamate</text>
        <dbReference type="Rhea" id="RHEA:12813"/>
        <dbReference type="ChEBI" id="CHEBI:29985"/>
        <dbReference type="ChEBI" id="CHEBI:29986"/>
        <dbReference type="EC" id="5.1.1.3"/>
    </reaction>
</comment>
<feature type="active site" description="Proton donor/acceptor" evidence="7">
    <location>
        <position position="192"/>
    </location>
</feature>
<evidence type="ECO:0000313" key="9">
    <source>
        <dbReference type="Proteomes" id="UP001157186"/>
    </source>
</evidence>
<evidence type="ECO:0000256" key="6">
    <source>
        <dbReference type="ARBA" id="ARBA00023316"/>
    </source>
</evidence>
<dbReference type="PROSITE" id="PS00924">
    <property type="entry name" value="ASP_GLU_RACEMASE_2"/>
    <property type="match status" value="1"/>
</dbReference>
<keyword evidence="4 7" id="KW-0573">Peptidoglycan synthesis</keyword>
<comment type="pathway">
    <text evidence="7">Cell wall biogenesis; peptidoglycan biosynthesis.</text>
</comment>
<proteinExistence type="inferred from homology"/>
<dbReference type="InterPro" id="IPR033134">
    <property type="entry name" value="Asp/Glu_racemase_AS_2"/>
</dbReference>
<comment type="caution">
    <text evidence="8">The sequence shown here is derived from an EMBL/GenBank/DDBJ whole genome shotgun (WGS) entry which is preliminary data.</text>
</comment>
<keyword evidence="9" id="KW-1185">Reference proteome</keyword>
<dbReference type="InterPro" id="IPR015942">
    <property type="entry name" value="Asp/Glu/hydantoin_racemase"/>
</dbReference>
<dbReference type="SUPFAM" id="SSF53681">
    <property type="entry name" value="Aspartate/glutamate racemase"/>
    <property type="match status" value="2"/>
</dbReference>
<dbReference type="Proteomes" id="UP001157186">
    <property type="component" value="Unassembled WGS sequence"/>
</dbReference>
<evidence type="ECO:0000256" key="2">
    <source>
        <dbReference type="ARBA" id="ARBA00013090"/>
    </source>
</evidence>
<accession>A0ABQ6GRH4</accession>
<dbReference type="PANTHER" id="PTHR21198">
    <property type="entry name" value="GLUTAMATE RACEMASE"/>
    <property type="match status" value="1"/>
</dbReference>
<gene>
    <name evidence="7 8" type="primary">murI</name>
    <name evidence="8" type="ORF">tinsulaeT_03600</name>
</gene>
<dbReference type="HAMAP" id="MF_00258">
    <property type="entry name" value="Glu_racemase"/>
    <property type="match status" value="1"/>
</dbReference>
<dbReference type="InterPro" id="IPR018187">
    <property type="entry name" value="Asp/Glu_racemase_AS_1"/>
</dbReference>
<evidence type="ECO:0000256" key="5">
    <source>
        <dbReference type="ARBA" id="ARBA00023235"/>
    </source>
</evidence>
<dbReference type="NCBIfam" id="TIGR00067">
    <property type="entry name" value="glut_race"/>
    <property type="match status" value="1"/>
</dbReference>
<feature type="active site" description="Proton donor/acceptor" evidence="7">
    <location>
        <position position="82"/>
    </location>
</feature>
<dbReference type="InterPro" id="IPR004391">
    <property type="entry name" value="Glu_race"/>
</dbReference>
<dbReference type="EMBL" id="BSST01000001">
    <property type="protein sequence ID" value="GLX77020.1"/>
    <property type="molecule type" value="Genomic_DNA"/>
</dbReference>
<feature type="binding site" evidence="7">
    <location>
        <begin position="19"/>
        <end position="20"/>
    </location>
    <ligand>
        <name>substrate</name>
    </ligand>
</feature>
<keyword evidence="5 7" id="KW-0413">Isomerase</keyword>
<dbReference type="Pfam" id="PF01177">
    <property type="entry name" value="Asp_Glu_race"/>
    <property type="match status" value="1"/>
</dbReference>
<comment type="function">
    <text evidence="7">Provides the (R)-glutamate required for cell wall biosynthesis.</text>
</comment>
<keyword evidence="3 7" id="KW-0133">Cell shape</keyword>
<dbReference type="PANTHER" id="PTHR21198:SF2">
    <property type="entry name" value="GLUTAMATE RACEMASE"/>
    <property type="match status" value="1"/>
</dbReference>
<dbReference type="RefSeq" id="WP_284242847.1">
    <property type="nucleotide sequence ID" value="NZ_BSST01000001.1"/>
</dbReference>
<keyword evidence="6 7" id="KW-0961">Cell wall biogenesis/degradation</keyword>
<evidence type="ECO:0000313" key="8">
    <source>
        <dbReference type="EMBL" id="GLX77020.1"/>
    </source>
</evidence>
<evidence type="ECO:0000256" key="4">
    <source>
        <dbReference type="ARBA" id="ARBA00022984"/>
    </source>
</evidence>
<dbReference type="InterPro" id="IPR001920">
    <property type="entry name" value="Asp/Glu_race"/>
</dbReference>
<protein>
    <recommendedName>
        <fullName evidence="2 7">Glutamate racemase</fullName>
        <ecNumber evidence="2 7">5.1.1.3</ecNumber>
    </recommendedName>
</protein>
<comment type="similarity">
    <text evidence="7">Belongs to the aspartate/glutamate racemases family.</text>
</comment>
<reference evidence="8 9" key="1">
    <citation type="submission" date="2023-03" db="EMBL/GenBank/DDBJ databases">
        <title>Draft genome sequence of Thalassotalea insulae KCTC 62186T.</title>
        <authorList>
            <person name="Sawabe T."/>
        </authorList>
    </citation>
    <scope>NUCLEOTIDE SEQUENCE [LARGE SCALE GENOMIC DNA]</scope>
    <source>
        <strain evidence="8 9">KCTC 62186</strain>
    </source>
</reference>
<evidence type="ECO:0000256" key="1">
    <source>
        <dbReference type="ARBA" id="ARBA00001602"/>
    </source>
</evidence>
<feature type="binding site" evidence="7">
    <location>
        <begin position="83"/>
        <end position="84"/>
    </location>
    <ligand>
        <name>substrate</name>
    </ligand>
</feature>